<keyword evidence="1" id="KW-0472">Membrane</keyword>
<reference evidence="2" key="1">
    <citation type="submission" date="2013-07" db="EMBL/GenBank/DDBJ databases">
        <title>The genome of Eucalyptus grandis.</title>
        <authorList>
            <person name="Schmutz J."/>
            <person name="Hayes R."/>
            <person name="Myburg A."/>
            <person name="Tuskan G."/>
            <person name="Grattapaglia D."/>
            <person name="Rokhsar D.S."/>
        </authorList>
    </citation>
    <scope>NUCLEOTIDE SEQUENCE</scope>
    <source>
        <tissue evidence="2">Leaf extractions</tissue>
    </source>
</reference>
<dbReference type="InParanoid" id="A0A059CUP7"/>
<dbReference type="Gramene" id="KCW81675">
    <property type="protein sequence ID" value="KCW81675"/>
    <property type="gene ID" value="EUGRSUZ_C030382"/>
</dbReference>
<name>A0A059CUP7_EUCGR</name>
<accession>A0A059CUP7</accession>
<feature type="non-terminal residue" evidence="2">
    <location>
        <position position="63"/>
    </location>
</feature>
<gene>
    <name evidence="2" type="ORF">EUGRSUZ_C030382</name>
</gene>
<protein>
    <submittedName>
        <fullName evidence="2">Uncharacterized protein</fullName>
    </submittedName>
</protein>
<keyword evidence="1" id="KW-1133">Transmembrane helix</keyword>
<organism evidence="2">
    <name type="scientific">Eucalyptus grandis</name>
    <name type="common">Flooded gum</name>
    <dbReference type="NCBI Taxonomy" id="71139"/>
    <lineage>
        <taxon>Eukaryota</taxon>
        <taxon>Viridiplantae</taxon>
        <taxon>Streptophyta</taxon>
        <taxon>Embryophyta</taxon>
        <taxon>Tracheophyta</taxon>
        <taxon>Spermatophyta</taxon>
        <taxon>Magnoliopsida</taxon>
        <taxon>eudicotyledons</taxon>
        <taxon>Gunneridae</taxon>
        <taxon>Pentapetalae</taxon>
        <taxon>rosids</taxon>
        <taxon>malvids</taxon>
        <taxon>Myrtales</taxon>
        <taxon>Myrtaceae</taxon>
        <taxon>Myrtoideae</taxon>
        <taxon>Eucalypteae</taxon>
        <taxon>Eucalyptus</taxon>
    </lineage>
</organism>
<dbReference type="AlphaFoldDB" id="A0A059CUP7"/>
<evidence type="ECO:0000313" key="2">
    <source>
        <dbReference type="EMBL" id="KCW81675.1"/>
    </source>
</evidence>
<feature type="transmembrane region" description="Helical" evidence="1">
    <location>
        <begin position="6"/>
        <end position="28"/>
    </location>
</feature>
<evidence type="ECO:0000256" key="1">
    <source>
        <dbReference type="SAM" id="Phobius"/>
    </source>
</evidence>
<dbReference type="EMBL" id="KK198755">
    <property type="protein sequence ID" value="KCW81675.1"/>
    <property type="molecule type" value="Genomic_DNA"/>
</dbReference>
<sequence length="63" mass="7167">MALLSALATEIVIPVCALVGIAYSYYLVRWFLKSRNSDELDHEEQGLTRVQARCAQIKQELLE</sequence>
<proteinExistence type="predicted"/>
<keyword evidence="1" id="KW-0812">Transmembrane</keyword>